<dbReference type="CDD" id="cd02846">
    <property type="entry name" value="PAZ_argonaute_like"/>
    <property type="match status" value="1"/>
</dbReference>
<dbReference type="InterPro" id="IPR036085">
    <property type="entry name" value="PAZ_dom_sf"/>
</dbReference>
<dbReference type="Pfam" id="PF16487">
    <property type="entry name" value="ArgoMid"/>
    <property type="match status" value="1"/>
</dbReference>
<dbReference type="Pfam" id="PF16488">
    <property type="entry name" value="ArgoL2"/>
    <property type="match status" value="1"/>
</dbReference>
<dbReference type="CDD" id="cd15904">
    <property type="entry name" value="TSPO_MBR"/>
    <property type="match status" value="1"/>
</dbReference>
<dbReference type="InterPro" id="IPR012337">
    <property type="entry name" value="RNaseH-like_sf"/>
</dbReference>
<dbReference type="EMBL" id="JARJCN010000014">
    <property type="protein sequence ID" value="KAJ7094693.1"/>
    <property type="molecule type" value="Genomic_DNA"/>
</dbReference>
<gene>
    <name evidence="8" type="ORF">B0H15DRAFT_947080</name>
</gene>
<dbReference type="Proteomes" id="UP001222325">
    <property type="component" value="Unassembled WGS sequence"/>
</dbReference>
<feature type="domain" description="Piwi" evidence="7">
    <location>
        <begin position="553"/>
        <end position="885"/>
    </location>
</feature>
<comment type="subcellular location">
    <subcellularLocation>
        <location evidence="1">Membrane</location>
        <topology evidence="1">Multi-pass membrane protein</topology>
    </subcellularLocation>
</comment>
<dbReference type="InterPro" id="IPR038330">
    <property type="entry name" value="TspO/MBR-related_sf"/>
</dbReference>
<dbReference type="Gene3D" id="3.40.50.2300">
    <property type="match status" value="1"/>
</dbReference>
<dbReference type="Gene3D" id="2.170.260.10">
    <property type="entry name" value="paz domain"/>
    <property type="match status" value="1"/>
</dbReference>
<evidence type="ECO:0000256" key="3">
    <source>
        <dbReference type="ARBA" id="ARBA00022692"/>
    </source>
</evidence>
<dbReference type="Pfam" id="PF02171">
    <property type="entry name" value="Piwi"/>
    <property type="match status" value="1"/>
</dbReference>
<dbReference type="GO" id="GO:0003723">
    <property type="term" value="F:RNA binding"/>
    <property type="evidence" value="ECO:0007669"/>
    <property type="project" value="InterPro"/>
</dbReference>
<dbReference type="Pfam" id="PF16486">
    <property type="entry name" value="ArgoN"/>
    <property type="match status" value="1"/>
</dbReference>
<dbReference type="Gene3D" id="1.20.1260.100">
    <property type="entry name" value="TspO/MBR protein"/>
    <property type="match status" value="1"/>
</dbReference>
<dbReference type="PROSITE" id="PS50821">
    <property type="entry name" value="PAZ"/>
    <property type="match status" value="1"/>
</dbReference>
<dbReference type="InterPro" id="IPR004307">
    <property type="entry name" value="TspO_MBR"/>
</dbReference>
<keyword evidence="3" id="KW-0812">Transmembrane</keyword>
<comment type="caution">
    <text evidence="8">The sequence shown here is derived from an EMBL/GenBank/DDBJ whole genome shotgun (WGS) entry which is preliminary data.</text>
</comment>
<sequence length="1137" mass="125349">MSKPLLLSIAIPSASFPALQRHPQQRQCLLALPKVVTSARVGLPTSGDHITTVGVKRPDFGSGGQPVPIYVNSFVTTIPSSILHHYDVVISPSEKTLPARMTMDLIRRLQFDVAPQIFTPRCVYDGRKNIFSIRRLPFDTGSQEFDVTLADASASSSGKGPKVYKIKLTHVAEINPEVLKRFINGDQSHDNAVLTAITALNVPTMNYPFNVRSFFTNRETKDIGAGLELWRGYFQSIRPAMGKMLINVDISTGTMYKHGPLLRLCLEYICKNDPNALAPKRGLPDRERLRLQRFISGIRVLTTHAGPSGEVQTPRVIKKLSTAGASSLTFQMREGQTMTVADYFKNTQNKPLQFPDVICCEVGSGALIPLELCTVPPGQLMRKQVPPEKTKDVLDFATKKPGDRLRSIVNGLGVLAYGQSEYVRQFGMTVDHAAGPLKVQARVLKPPMLKYGAGSRQLTITPRDGAWNMVDKRFFKPVAIERWVVVIYERQARFNENAARDMVNGLVGSCRDVGIKLADNPMLFWENGQGRIADQLRAAGAACAKKHKAGPNLMVVILPEGGNDIYTSVKHFGDITMGVATQCLKSSKCFRAKPQYYANVCLKINVKLGGINTIPDPSSVSVLTDQHNPTIVMGADVCQSRVIHPAPGSDGRPSFTALVANVDSDTAKYIAASRVQTSRQEMIEELESMSHHCLSMYMKYRQMAEKKAAGNVAPKRIIFYRDGVSEGQFKQVLEQELPLIKKACASLKINPKITILVVGKRHHVRYAVLRVVALAATSSLYRFFPQSERDADRSGNCRAGTVVDREVSHPTEFDFYLQSHGGLLGTSRPAHYSVLYDENNFSADALQSLSFALCHVYARSTRSVSIPAPVYYADIVCSRAKNHYDPQGTVDFSDSATQVDDAQASSSLEAFRRGFKPLHQSQSTLMYFSCWSDTPPRRSQLVASASEMPSFNVVCPEFLLVAARIPLVAVGLPLGLGILSGYPTAEVASSDWYKNLRTPPGRPPRQVFPIVWPMLYISMGYASHLAVKALDNALSPSARSDCQLALSLYYTQLALNFAWTPLFFGAKKTGTALIDSGLMAMATFYMTKLLAEHSPPAAYLLLPYCAWLSFATYLNGGIWWLNRCDTGESSLSLKRSD</sequence>
<dbReference type="GO" id="GO:0016020">
    <property type="term" value="C:membrane"/>
    <property type="evidence" value="ECO:0007669"/>
    <property type="project" value="UniProtKB-SubCell"/>
</dbReference>
<dbReference type="InterPro" id="IPR032474">
    <property type="entry name" value="Argonaute_N"/>
</dbReference>
<dbReference type="SUPFAM" id="SSF101690">
    <property type="entry name" value="PAZ domain"/>
    <property type="match status" value="1"/>
</dbReference>
<evidence type="ECO:0000313" key="9">
    <source>
        <dbReference type="Proteomes" id="UP001222325"/>
    </source>
</evidence>
<dbReference type="Pfam" id="PF03073">
    <property type="entry name" value="TspO_MBR"/>
    <property type="match status" value="1"/>
</dbReference>
<evidence type="ECO:0000259" key="6">
    <source>
        <dbReference type="PROSITE" id="PS50821"/>
    </source>
</evidence>
<keyword evidence="9" id="KW-1185">Reference proteome</keyword>
<dbReference type="Pfam" id="PF02170">
    <property type="entry name" value="PAZ"/>
    <property type="match status" value="1"/>
</dbReference>
<dbReference type="SMART" id="SM01163">
    <property type="entry name" value="DUF1785"/>
    <property type="match status" value="1"/>
</dbReference>
<evidence type="ECO:0000256" key="5">
    <source>
        <dbReference type="ARBA" id="ARBA00023136"/>
    </source>
</evidence>
<dbReference type="InterPro" id="IPR003165">
    <property type="entry name" value="Piwi"/>
</dbReference>
<proteinExistence type="inferred from homology"/>
<accession>A0AAD6UDP9</accession>
<dbReference type="CDD" id="cd04657">
    <property type="entry name" value="Piwi_ago-like"/>
    <property type="match status" value="1"/>
</dbReference>
<evidence type="ECO:0000259" key="7">
    <source>
        <dbReference type="PROSITE" id="PS50822"/>
    </source>
</evidence>
<dbReference type="InterPro" id="IPR032472">
    <property type="entry name" value="ArgoL2"/>
</dbReference>
<dbReference type="SMART" id="SM00950">
    <property type="entry name" value="Piwi"/>
    <property type="match status" value="1"/>
</dbReference>
<comment type="similarity">
    <text evidence="2">Belongs to the TspO/BZRP family.</text>
</comment>
<dbReference type="InterPro" id="IPR032473">
    <property type="entry name" value="Argonaute_Mid_dom"/>
</dbReference>
<feature type="domain" description="PAZ" evidence="6">
    <location>
        <begin position="264"/>
        <end position="377"/>
    </location>
</feature>
<evidence type="ECO:0000256" key="2">
    <source>
        <dbReference type="ARBA" id="ARBA00007524"/>
    </source>
</evidence>
<name>A0AAD6UDP9_9AGAR</name>
<dbReference type="InterPro" id="IPR003100">
    <property type="entry name" value="PAZ_dom"/>
</dbReference>
<dbReference type="InterPro" id="IPR036397">
    <property type="entry name" value="RNaseH_sf"/>
</dbReference>
<dbReference type="Gene3D" id="3.30.420.10">
    <property type="entry name" value="Ribonuclease H-like superfamily/Ribonuclease H"/>
    <property type="match status" value="1"/>
</dbReference>
<evidence type="ECO:0000313" key="8">
    <source>
        <dbReference type="EMBL" id="KAJ7094693.1"/>
    </source>
</evidence>
<keyword evidence="5" id="KW-0472">Membrane</keyword>
<reference evidence="8" key="1">
    <citation type="submission" date="2023-03" db="EMBL/GenBank/DDBJ databases">
        <title>Massive genome expansion in bonnet fungi (Mycena s.s.) driven by repeated elements and novel gene families across ecological guilds.</title>
        <authorList>
            <consortium name="Lawrence Berkeley National Laboratory"/>
            <person name="Harder C.B."/>
            <person name="Miyauchi S."/>
            <person name="Viragh M."/>
            <person name="Kuo A."/>
            <person name="Thoen E."/>
            <person name="Andreopoulos B."/>
            <person name="Lu D."/>
            <person name="Skrede I."/>
            <person name="Drula E."/>
            <person name="Henrissat B."/>
            <person name="Morin E."/>
            <person name="Kohler A."/>
            <person name="Barry K."/>
            <person name="LaButti K."/>
            <person name="Morin E."/>
            <person name="Salamov A."/>
            <person name="Lipzen A."/>
            <person name="Mereny Z."/>
            <person name="Hegedus B."/>
            <person name="Baldrian P."/>
            <person name="Stursova M."/>
            <person name="Weitz H."/>
            <person name="Taylor A."/>
            <person name="Grigoriev I.V."/>
            <person name="Nagy L.G."/>
            <person name="Martin F."/>
            <person name="Kauserud H."/>
        </authorList>
    </citation>
    <scope>NUCLEOTIDE SEQUENCE</scope>
    <source>
        <strain evidence="8">CBHHK173m</strain>
    </source>
</reference>
<dbReference type="InterPro" id="IPR014811">
    <property type="entry name" value="ArgoL1"/>
</dbReference>
<dbReference type="PROSITE" id="PS50822">
    <property type="entry name" value="PIWI"/>
    <property type="match status" value="1"/>
</dbReference>
<dbReference type="Pfam" id="PF08699">
    <property type="entry name" value="ArgoL1"/>
    <property type="match status" value="1"/>
</dbReference>
<keyword evidence="4" id="KW-1133">Transmembrane helix</keyword>
<dbReference type="FunFam" id="1.20.1260.100:FF:000001">
    <property type="entry name" value="translocator protein 2"/>
    <property type="match status" value="1"/>
</dbReference>
<dbReference type="SUPFAM" id="SSF53098">
    <property type="entry name" value="Ribonuclease H-like"/>
    <property type="match status" value="1"/>
</dbReference>
<dbReference type="PANTHER" id="PTHR22891">
    <property type="entry name" value="EUKARYOTIC TRANSLATION INITIATION FACTOR 2C"/>
    <property type="match status" value="1"/>
</dbReference>
<evidence type="ECO:0000256" key="1">
    <source>
        <dbReference type="ARBA" id="ARBA00004141"/>
    </source>
</evidence>
<protein>
    <submittedName>
        <fullName evidence="8">Piwi domain-containing protein</fullName>
    </submittedName>
</protein>
<evidence type="ECO:0000256" key="4">
    <source>
        <dbReference type="ARBA" id="ARBA00022989"/>
    </source>
</evidence>
<dbReference type="AlphaFoldDB" id="A0AAD6UDP9"/>
<dbReference type="InterPro" id="IPR045246">
    <property type="entry name" value="Piwi_ago-like"/>
</dbReference>
<organism evidence="8 9">
    <name type="scientific">Mycena belliarum</name>
    <dbReference type="NCBI Taxonomy" id="1033014"/>
    <lineage>
        <taxon>Eukaryota</taxon>
        <taxon>Fungi</taxon>
        <taxon>Dikarya</taxon>
        <taxon>Basidiomycota</taxon>
        <taxon>Agaricomycotina</taxon>
        <taxon>Agaricomycetes</taxon>
        <taxon>Agaricomycetidae</taxon>
        <taxon>Agaricales</taxon>
        <taxon>Marasmiineae</taxon>
        <taxon>Mycenaceae</taxon>
        <taxon>Mycena</taxon>
    </lineage>
</organism>